<keyword evidence="3" id="KW-1185">Reference proteome</keyword>
<evidence type="ECO:0000313" key="2">
    <source>
        <dbReference type="EMBL" id="ADV28620.1"/>
    </source>
</evidence>
<evidence type="ECO:0000256" key="1">
    <source>
        <dbReference type="SAM" id="Phobius"/>
    </source>
</evidence>
<feature type="transmembrane region" description="Helical" evidence="1">
    <location>
        <begin position="95"/>
        <end position="113"/>
    </location>
</feature>
<accession>E6WWS1</accession>
<dbReference type="OrthoDB" id="6023795at2"/>
<dbReference type="Proteomes" id="UP000008632">
    <property type="component" value="Chromosome"/>
</dbReference>
<dbReference type="STRING" id="743721.Psesu_2794"/>
<feature type="transmembrane region" description="Helical" evidence="1">
    <location>
        <begin position="47"/>
        <end position="64"/>
    </location>
</feature>
<feature type="transmembrane region" description="Helical" evidence="1">
    <location>
        <begin position="152"/>
        <end position="173"/>
    </location>
</feature>
<keyword evidence="1" id="KW-0812">Transmembrane</keyword>
<keyword evidence="1" id="KW-1133">Transmembrane helix</keyword>
<organism evidence="2 3">
    <name type="scientific">Pseudoxanthomonas suwonensis (strain 11-1)</name>
    <dbReference type="NCBI Taxonomy" id="743721"/>
    <lineage>
        <taxon>Bacteria</taxon>
        <taxon>Pseudomonadati</taxon>
        <taxon>Pseudomonadota</taxon>
        <taxon>Gammaproteobacteria</taxon>
        <taxon>Lysobacterales</taxon>
        <taxon>Lysobacteraceae</taxon>
        <taxon>Pseudoxanthomonas</taxon>
    </lineage>
</organism>
<gene>
    <name evidence="2" type="ordered locus">Psesu_2794</name>
</gene>
<feature type="transmembrane region" description="Helical" evidence="1">
    <location>
        <begin position="21"/>
        <end position="41"/>
    </location>
</feature>
<evidence type="ECO:0000313" key="3">
    <source>
        <dbReference type="Proteomes" id="UP000008632"/>
    </source>
</evidence>
<name>E6WWS1_PSEUU</name>
<proteinExistence type="predicted"/>
<dbReference type="HOGENOM" id="CLU_1128708_0_0_6"/>
<feature type="transmembrane region" description="Helical" evidence="1">
    <location>
        <begin position="71"/>
        <end position="89"/>
    </location>
</feature>
<dbReference type="EMBL" id="CP002446">
    <property type="protein sequence ID" value="ADV28620.1"/>
    <property type="molecule type" value="Genomic_DNA"/>
</dbReference>
<reference evidence="2 3" key="1">
    <citation type="submission" date="2011-01" db="EMBL/GenBank/DDBJ databases">
        <title>Complete sequence of Pseudoxanthomonas suwonensis 11-1.</title>
        <authorList>
            <consortium name="US DOE Joint Genome Institute"/>
            <person name="Lucas S."/>
            <person name="Copeland A."/>
            <person name="Lapidus A."/>
            <person name="Cheng J.-F."/>
            <person name="Goodwin L."/>
            <person name="Pitluck S."/>
            <person name="Teshima H."/>
            <person name="Detter J.C."/>
            <person name="Han C."/>
            <person name="Tapia R."/>
            <person name="Land M."/>
            <person name="Hauser L."/>
            <person name="Kyrpides N."/>
            <person name="Ivanova N."/>
            <person name="Ovchinnikova G."/>
            <person name="Siebers A.K."/>
            <person name="Allgaier M."/>
            <person name="Thelen M.P."/>
            <person name="Hugenholtz P."/>
            <person name="Gladden J."/>
            <person name="Woyke T."/>
        </authorList>
    </citation>
    <scope>NUCLEOTIDE SEQUENCE [LARGE SCALE GENOMIC DNA]</scope>
    <source>
        <strain evidence="3">11-1</strain>
    </source>
</reference>
<keyword evidence="1" id="KW-0472">Membrane</keyword>
<protein>
    <submittedName>
        <fullName evidence="2">Putative xanthomonadin biosynthesis membrane protein</fullName>
    </submittedName>
</protein>
<dbReference type="KEGG" id="psu:Psesu_2794"/>
<feature type="transmembrane region" description="Helical" evidence="1">
    <location>
        <begin position="193"/>
        <end position="216"/>
    </location>
</feature>
<dbReference type="AlphaFoldDB" id="E6WWS1"/>
<dbReference type="eggNOG" id="COG4648">
    <property type="taxonomic scope" value="Bacteria"/>
</dbReference>
<sequence>MSSRSAPAEAPRGPGATGAGPALLLPVQLLLCVAYPFLAHAATVKGAPWASLALADLVLLLLAAPLLRLRFWALALLAVLLAGLAWIDGGPWPQLLLLAPPVLFTGWLAWWFARSLWGGRTPLIARIVRALHERAGQAYTDDLAAYARRLTAGWAGVLALLTVANALLALWAVPGGVLHALGRTPPVVVTPEAWSWFANLLNYGVVGGFMLGEFAWRKRRFPRQPYRNGLDFIRQMAALGPRFWRELLG</sequence>